<comment type="caution">
    <text evidence="5">The sequence shown here is derived from an EMBL/GenBank/DDBJ whole genome shotgun (WGS) entry which is preliminary data.</text>
</comment>
<dbReference type="InterPro" id="IPR037923">
    <property type="entry name" value="HTH-like"/>
</dbReference>
<dbReference type="RefSeq" id="WP_090963508.1">
    <property type="nucleotide sequence ID" value="NZ_FOOA01000009.1"/>
</dbReference>
<sequence>MHPDLELVQIRQGEAFKAWTHGYPFHTVRWHFHPEYEIHHIVETRGNYFVGDFIGEFEPGNLVLTGPNLPHNWVSDVAPDAEIPLRCRIVQFSESFVEETTRALPEFAAAGPLLASSRRGVLFSPETAAAAGPILADMVEASGFRRLSMFMALMDVLTAAEDARPLTSADYLPDPSGFMSGGINEALAFINRHLTEEFSERDLAAISGRSPSTFSRAFRRHTGMTLVSYVNRLRINLACQLLTSDPHRAITDICFAAGYNNVSNFNRQFLLQKGMTPTRFRNLSQRNQTLSYAA</sequence>
<dbReference type="CDD" id="cd06976">
    <property type="entry name" value="cupin_MtlR-like_N"/>
    <property type="match status" value="1"/>
</dbReference>
<dbReference type="PANTHER" id="PTHR43280:SF27">
    <property type="entry name" value="TRANSCRIPTIONAL REGULATOR MTLR"/>
    <property type="match status" value="1"/>
</dbReference>
<evidence type="ECO:0000256" key="3">
    <source>
        <dbReference type="ARBA" id="ARBA00023163"/>
    </source>
</evidence>
<dbReference type="Gene3D" id="1.10.10.60">
    <property type="entry name" value="Homeodomain-like"/>
    <property type="match status" value="2"/>
</dbReference>
<name>A0A7W6BU09_9HYPH</name>
<dbReference type="GO" id="GO:0043565">
    <property type="term" value="F:sequence-specific DNA binding"/>
    <property type="evidence" value="ECO:0007669"/>
    <property type="project" value="InterPro"/>
</dbReference>
<dbReference type="InterPro" id="IPR018060">
    <property type="entry name" value="HTH_AraC"/>
</dbReference>
<reference evidence="5 6" key="1">
    <citation type="submission" date="2020-08" db="EMBL/GenBank/DDBJ databases">
        <title>Genomic Encyclopedia of Type Strains, Phase IV (KMG-IV): sequencing the most valuable type-strain genomes for metagenomic binning, comparative biology and taxonomic classification.</title>
        <authorList>
            <person name="Goeker M."/>
        </authorList>
    </citation>
    <scope>NUCLEOTIDE SEQUENCE [LARGE SCALE GENOMIC DNA]</scope>
    <source>
        <strain evidence="5 6">DSM 25024</strain>
    </source>
</reference>
<dbReference type="InterPro" id="IPR014710">
    <property type="entry name" value="RmlC-like_jellyroll"/>
</dbReference>
<dbReference type="InterPro" id="IPR003313">
    <property type="entry name" value="AraC-bd"/>
</dbReference>
<dbReference type="Pfam" id="PF02311">
    <property type="entry name" value="AraC_binding"/>
    <property type="match status" value="1"/>
</dbReference>
<keyword evidence="1" id="KW-0805">Transcription regulation</keyword>
<dbReference type="SUPFAM" id="SSF46689">
    <property type="entry name" value="Homeodomain-like"/>
    <property type="match status" value="2"/>
</dbReference>
<dbReference type="InterPro" id="IPR009057">
    <property type="entry name" value="Homeodomain-like_sf"/>
</dbReference>
<proteinExistence type="predicted"/>
<evidence type="ECO:0000256" key="2">
    <source>
        <dbReference type="ARBA" id="ARBA00023125"/>
    </source>
</evidence>
<dbReference type="PANTHER" id="PTHR43280">
    <property type="entry name" value="ARAC-FAMILY TRANSCRIPTIONAL REGULATOR"/>
    <property type="match status" value="1"/>
</dbReference>
<keyword evidence="2 5" id="KW-0238">DNA-binding</keyword>
<organism evidence="5 6">
    <name type="scientific">Aureimonas phyllosphaerae</name>
    <dbReference type="NCBI Taxonomy" id="1166078"/>
    <lineage>
        <taxon>Bacteria</taxon>
        <taxon>Pseudomonadati</taxon>
        <taxon>Pseudomonadota</taxon>
        <taxon>Alphaproteobacteria</taxon>
        <taxon>Hyphomicrobiales</taxon>
        <taxon>Aurantimonadaceae</taxon>
        <taxon>Aureimonas</taxon>
    </lineage>
</organism>
<evidence type="ECO:0000256" key="1">
    <source>
        <dbReference type="ARBA" id="ARBA00023015"/>
    </source>
</evidence>
<dbReference type="SUPFAM" id="SSF51215">
    <property type="entry name" value="Regulatory protein AraC"/>
    <property type="match status" value="1"/>
</dbReference>
<dbReference type="GO" id="GO:0003700">
    <property type="term" value="F:DNA-binding transcription factor activity"/>
    <property type="evidence" value="ECO:0007669"/>
    <property type="project" value="InterPro"/>
</dbReference>
<accession>A0A7W6BU09</accession>
<dbReference type="AlphaFoldDB" id="A0A7W6BU09"/>
<dbReference type="PROSITE" id="PS00041">
    <property type="entry name" value="HTH_ARAC_FAMILY_1"/>
    <property type="match status" value="1"/>
</dbReference>
<evidence type="ECO:0000313" key="6">
    <source>
        <dbReference type="Proteomes" id="UP000531216"/>
    </source>
</evidence>
<dbReference type="SMART" id="SM00342">
    <property type="entry name" value="HTH_ARAC"/>
    <property type="match status" value="1"/>
</dbReference>
<dbReference type="OrthoDB" id="9816011at2"/>
<dbReference type="Gene3D" id="2.60.120.10">
    <property type="entry name" value="Jelly Rolls"/>
    <property type="match status" value="1"/>
</dbReference>
<dbReference type="Proteomes" id="UP000531216">
    <property type="component" value="Unassembled WGS sequence"/>
</dbReference>
<dbReference type="PROSITE" id="PS01124">
    <property type="entry name" value="HTH_ARAC_FAMILY_2"/>
    <property type="match status" value="1"/>
</dbReference>
<protein>
    <submittedName>
        <fullName evidence="5">AraC-like DNA-binding protein</fullName>
    </submittedName>
</protein>
<keyword evidence="6" id="KW-1185">Reference proteome</keyword>
<gene>
    <name evidence="5" type="ORF">GGR05_002174</name>
</gene>
<dbReference type="InterPro" id="IPR018062">
    <property type="entry name" value="HTH_AraC-typ_CS"/>
</dbReference>
<keyword evidence="3" id="KW-0804">Transcription</keyword>
<evidence type="ECO:0000313" key="5">
    <source>
        <dbReference type="EMBL" id="MBB3936024.1"/>
    </source>
</evidence>
<dbReference type="Pfam" id="PF12833">
    <property type="entry name" value="HTH_18"/>
    <property type="match status" value="1"/>
</dbReference>
<dbReference type="EMBL" id="JACIDO010000004">
    <property type="protein sequence ID" value="MBB3936024.1"/>
    <property type="molecule type" value="Genomic_DNA"/>
</dbReference>
<evidence type="ECO:0000259" key="4">
    <source>
        <dbReference type="PROSITE" id="PS01124"/>
    </source>
</evidence>
<feature type="domain" description="HTH araC/xylS-type" evidence="4">
    <location>
        <begin position="184"/>
        <end position="283"/>
    </location>
</feature>